<dbReference type="InterPro" id="IPR001279">
    <property type="entry name" value="Metallo-B-lactamas"/>
</dbReference>
<dbReference type="Gene3D" id="3.60.15.10">
    <property type="entry name" value="Ribonuclease Z/Hydroxyacylglutathione hydrolase-like"/>
    <property type="match status" value="1"/>
</dbReference>
<evidence type="ECO:0000256" key="1">
    <source>
        <dbReference type="ARBA" id="ARBA00022801"/>
    </source>
</evidence>
<dbReference type="Pfam" id="PF07521">
    <property type="entry name" value="RMMBL"/>
    <property type="match status" value="1"/>
</dbReference>
<evidence type="ECO:0000313" key="4">
    <source>
        <dbReference type="EMBL" id="MFC5503077.1"/>
    </source>
</evidence>
<dbReference type="Pfam" id="PF00753">
    <property type="entry name" value="Lactamase_B"/>
    <property type="match status" value="1"/>
</dbReference>
<dbReference type="InterPro" id="IPR050698">
    <property type="entry name" value="MBL"/>
</dbReference>
<keyword evidence="5" id="KW-1185">Reference proteome</keyword>
<dbReference type="SMART" id="SM00849">
    <property type="entry name" value="Lactamase_B"/>
    <property type="match status" value="1"/>
</dbReference>
<dbReference type="Pfam" id="PF10996">
    <property type="entry name" value="Beta-Casp"/>
    <property type="match status" value="1"/>
</dbReference>
<feature type="domain" description="Beta-Casp" evidence="3">
    <location>
        <begin position="254"/>
        <end position="373"/>
    </location>
</feature>
<accession>A0ABW0NUW6</accession>
<dbReference type="EMBL" id="JBHSMG010000003">
    <property type="protein sequence ID" value="MFC5503077.1"/>
    <property type="molecule type" value="Genomic_DNA"/>
</dbReference>
<dbReference type="PANTHER" id="PTHR11203:SF37">
    <property type="entry name" value="INTEGRATOR COMPLEX SUBUNIT 11"/>
    <property type="match status" value="1"/>
</dbReference>
<dbReference type="RefSeq" id="WP_386740790.1">
    <property type="nucleotide sequence ID" value="NZ_JBHSMG010000003.1"/>
</dbReference>
<feature type="domain" description="Metallo-beta-lactamase" evidence="2">
    <location>
        <begin position="16"/>
        <end position="249"/>
    </location>
</feature>
<dbReference type="Proteomes" id="UP001596039">
    <property type="component" value="Unassembled WGS sequence"/>
</dbReference>
<evidence type="ECO:0000259" key="2">
    <source>
        <dbReference type="SMART" id="SM00849"/>
    </source>
</evidence>
<dbReference type="SUPFAM" id="SSF56281">
    <property type="entry name" value="Metallo-hydrolase/oxidoreductase"/>
    <property type="match status" value="1"/>
</dbReference>
<dbReference type="PANTHER" id="PTHR11203">
    <property type="entry name" value="CLEAVAGE AND POLYADENYLATION SPECIFICITY FACTOR FAMILY MEMBER"/>
    <property type="match status" value="1"/>
</dbReference>
<evidence type="ECO:0000259" key="3">
    <source>
        <dbReference type="SMART" id="SM01027"/>
    </source>
</evidence>
<reference evidence="5" key="1">
    <citation type="journal article" date="2019" name="Int. J. Syst. Evol. Microbiol.">
        <title>The Global Catalogue of Microorganisms (GCM) 10K type strain sequencing project: providing services to taxonomists for standard genome sequencing and annotation.</title>
        <authorList>
            <consortium name="The Broad Institute Genomics Platform"/>
            <consortium name="The Broad Institute Genome Sequencing Center for Infectious Disease"/>
            <person name="Wu L."/>
            <person name="Ma J."/>
        </authorList>
    </citation>
    <scope>NUCLEOTIDE SEQUENCE [LARGE SCALE GENOMIC DNA]</scope>
    <source>
        <strain evidence="5">CGMCC 4.6997</strain>
    </source>
</reference>
<evidence type="ECO:0000313" key="5">
    <source>
        <dbReference type="Proteomes" id="UP001596039"/>
    </source>
</evidence>
<sequence>MTTPTLQVLGAADTVTGSRYLLSVGERRVLVDCGLFQGYKVLRDRNRAPFPVDPASIDAVLITHAHLDHSGYLPALVRDGFTGPVHATYGTVDLARLLLLDSGHLLEEEADTARHRGSSRHRDPKPLYTQADAAASLVALHGHEFGEEVPVVEGLSAMFVPAGHIVGAAQLRLQLDGDDAGIRVHFTGDLGRADDSVMRPPAPLEASDYLITESTYGDRSHPHVDSEAELAAVVTRVAARGGVVIIPAFAVGRAESLILHLSRLKRRGAIPDIPMYLNSPMAVEASEIYARHNDELRLSADDIADMADAVRLIHTVDESKWLNRQHGPMVIISASGMITGGRVLHHIAAFGPDPRNAIVLSGYQAGGTRGADLAAGKRSLRIFGADVPIEAEVVAIESLSAHADADGILEWMRTAPQAPALTIVTHGEAQAADTLRRRIQRELGWAARVPSPLDRIELVPRAARVTR</sequence>
<gene>
    <name evidence="4" type="ORF">ACFPJ4_12580</name>
</gene>
<dbReference type="InterPro" id="IPR022712">
    <property type="entry name" value="Beta_Casp"/>
</dbReference>
<dbReference type="InterPro" id="IPR011108">
    <property type="entry name" value="RMMBL"/>
</dbReference>
<proteinExistence type="predicted"/>
<dbReference type="InterPro" id="IPR036866">
    <property type="entry name" value="RibonucZ/Hydroxyglut_hydro"/>
</dbReference>
<name>A0ABW0NUW6_9MICO</name>
<comment type="caution">
    <text evidence="4">The sequence shown here is derived from an EMBL/GenBank/DDBJ whole genome shotgun (WGS) entry which is preliminary data.</text>
</comment>
<dbReference type="SMART" id="SM01027">
    <property type="entry name" value="Beta-Casp"/>
    <property type="match status" value="1"/>
</dbReference>
<keyword evidence="1" id="KW-0378">Hydrolase</keyword>
<organism evidence="4 5">
    <name type="scientific">Lysinimonas soli</name>
    <dbReference type="NCBI Taxonomy" id="1074233"/>
    <lineage>
        <taxon>Bacteria</taxon>
        <taxon>Bacillati</taxon>
        <taxon>Actinomycetota</taxon>
        <taxon>Actinomycetes</taxon>
        <taxon>Micrococcales</taxon>
        <taxon>Microbacteriaceae</taxon>
        <taxon>Lysinimonas</taxon>
    </lineage>
</organism>
<protein>
    <submittedName>
        <fullName evidence="4">MBL fold metallo-hydrolase RNA specificity domain-containing protein</fullName>
    </submittedName>
</protein>
<dbReference type="Gene3D" id="3.40.50.10890">
    <property type="match status" value="1"/>
</dbReference>
<dbReference type="CDD" id="cd16295">
    <property type="entry name" value="TTHA0252-CPSF-like_MBL-fold"/>
    <property type="match status" value="1"/>
</dbReference>